<accession>A0A8J5ZDQ8</accession>
<gene>
    <name evidence="2" type="ORF">CXB51_009454</name>
</gene>
<name>A0A8J5ZDQ8_9ROSI</name>
<dbReference type="InterPro" id="IPR025659">
    <property type="entry name" value="Tubby-like_C"/>
</dbReference>
<dbReference type="PANTHER" id="PTHR31087:SF85">
    <property type="entry name" value="PROTEIN LURP-ONE-RELATED 7"/>
    <property type="match status" value="1"/>
</dbReference>
<sequence length="297" mass="32890">MATTSAPVYPANAPIPFDLFVSKKHRALPRGVLGFADSSGNIVFKVNRQDSKSSFSHAKAILLDSAGNPLISLYPHNDGSWQGFKGDDGDKDLIFKVQRVLTKFTRTELEVYLVSENQGQGELTCDFKVIGCHFQRSCTIYKGDSIVAQHSKCLLFTTMFTTAKTAEDELKSMRRNSEMNSAGLILHFCSVQLMTSLMHKLRKICVSRSKFRLTMFPSLEDPSLVVALVREPLKNPKLEGEVVSSLLGILCDGVDCLVSGDHADEFKDYFSKIRMEREMAATMKVFDGGWSAIIVGG</sequence>
<proteinExistence type="inferred from homology"/>
<reference evidence="2 3" key="1">
    <citation type="journal article" date="2021" name="bioRxiv">
        <title>The Gossypium anomalum genome as a resource for cotton improvement and evolutionary analysis of hybrid incompatibility.</title>
        <authorList>
            <person name="Grover C.E."/>
            <person name="Yuan D."/>
            <person name="Arick M.A."/>
            <person name="Miller E.R."/>
            <person name="Hu G."/>
            <person name="Peterson D.G."/>
            <person name="Wendel J.F."/>
            <person name="Udall J.A."/>
        </authorList>
    </citation>
    <scope>NUCLEOTIDE SEQUENCE [LARGE SCALE GENOMIC DNA]</scope>
    <source>
        <strain evidence="2">JFW-Udall</strain>
        <tissue evidence="2">Leaf</tissue>
    </source>
</reference>
<keyword evidence="3" id="KW-1185">Reference proteome</keyword>
<dbReference type="OrthoDB" id="770293at2759"/>
<dbReference type="InterPro" id="IPR007612">
    <property type="entry name" value="LOR"/>
</dbReference>
<comment type="caution">
    <text evidence="2">The sequence shown here is derived from an EMBL/GenBank/DDBJ whole genome shotgun (WGS) entry which is preliminary data.</text>
</comment>
<dbReference type="Proteomes" id="UP000701853">
    <property type="component" value="Chromosome 4"/>
</dbReference>
<evidence type="ECO:0000256" key="1">
    <source>
        <dbReference type="ARBA" id="ARBA00005437"/>
    </source>
</evidence>
<dbReference type="Gene3D" id="2.40.160.200">
    <property type="entry name" value="LURP1-related"/>
    <property type="match status" value="1"/>
</dbReference>
<protein>
    <recommendedName>
        <fullName evidence="4">Protein LURP-one-related 7</fullName>
    </recommendedName>
</protein>
<dbReference type="SUPFAM" id="SSF54518">
    <property type="entry name" value="Tubby C-terminal domain-like"/>
    <property type="match status" value="1"/>
</dbReference>
<dbReference type="InterPro" id="IPR038595">
    <property type="entry name" value="LOR_sf"/>
</dbReference>
<dbReference type="Pfam" id="PF04525">
    <property type="entry name" value="LOR"/>
    <property type="match status" value="1"/>
</dbReference>
<comment type="similarity">
    <text evidence="1">Belongs to the LOR family.</text>
</comment>
<evidence type="ECO:0000313" key="2">
    <source>
        <dbReference type="EMBL" id="KAG8496137.1"/>
    </source>
</evidence>
<evidence type="ECO:0000313" key="3">
    <source>
        <dbReference type="Proteomes" id="UP000701853"/>
    </source>
</evidence>
<dbReference type="PANTHER" id="PTHR31087">
    <property type="match status" value="1"/>
</dbReference>
<dbReference type="AlphaFoldDB" id="A0A8J5ZDQ8"/>
<evidence type="ECO:0008006" key="4">
    <source>
        <dbReference type="Google" id="ProtNLM"/>
    </source>
</evidence>
<organism evidence="2 3">
    <name type="scientific">Gossypium anomalum</name>
    <dbReference type="NCBI Taxonomy" id="47600"/>
    <lineage>
        <taxon>Eukaryota</taxon>
        <taxon>Viridiplantae</taxon>
        <taxon>Streptophyta</taxon>
        <taxon>Embryophyta</taxon>
        <taxon>Tracheophyta</taxon>
        <taxon>Spermatophyta</taxon>
        <taxon>Magnoliopsida</taxon>
        <taxon>eudicotyledons</taxon>
        <taxon>Gunneridae</taxon>
        <taxon>Pentapetalae</taxon>
        <taxon>rosids</taxon>
        <taxon>malvids</taxon>
        <taxon>Malvales</taxon>
        <taxon>Malvaceae</taxon>
        <taxon>Malvoideae</taxon>
        <taxon>Gossypium</taxon>
    </lineage>
</organism>
<dbReference type="EMBL" id="JAHUZN010000004">
    <property type="protein sequence ID" value="KAG8496137.1"/>
    <property type="molecule type" value="Genomic_DNA"/>
</dbReference>